<evidence type="ECO:0000256" key="9">
    <source>
        <dbReference type="ARBA" id="ARBA00079153"/>
    </source>
</evidence>
<sequence>MATLAAEVIPQSRSAVTHNILDAIGNTPLVEVDGIYCKCEFLNPSGSIKARIAHYIIARAEREGLLRPGDTIIEASSGNTGNALAMVAAVKGYKMQVVMPNGMSSARVAISRAHGAEVILTGDFHVNEALAIAEEYGRKPGYFCPRQFANEWNVEENRRWLGDELLRQLPAEARPDALVCGIGTGGTLIGLGQALRARNPDCQVIGLEPAESCTIACAEVGHHQIEGIADGFIPEIIRNHRNEVDGLISVASDTAIEEMRRLANEHGLLVGPSSGAHLVAARRIRENNPALKTIVTLFCDEGEKYLAEYYNA</sequence>
<reference evidence="11 12" key="1">
    <citation type="submission" date="2019-11" db="EMBL/GenBank/DDBJ databases">
        <authorList>
            <person name="Zhang X.Y."/>
        </authorList>
    </citation>
    <scope>NUCLEOTIDE SEQUENCE [LARGE SCALE GENOMIC DNA]</scope>
    <source>
        <strain evidence="11 12">C176</strain>
    </source>
</reference>
<dbReference type="GO" id="GO:0006535">
    <property type="term" value="P:cysteine biosynthetic process from serine"/>
    <property type="evidence" value="ECO:0007669"/>
    <property type="project" value="InterPro"/>
</dbReference>
<dbReference type="InterPro" id="IPR001926">
    <property type="entry name" value="TrpB-like_PALP"/>
</dbReference>
<dbReference type="Gene3D" id="3.40.50.1100">
    <property type="match status" value="2"/>
</dbReference>
<gene>
    <name evidence="11" type="ORF">GH984_06170</name>
</gene>
<protein>
    <recommendedName>
        <fullName evidence="7">Cysteine synthase B</fullName>
        <ecNumber evidence="4">2.5.1.47</ecNumber>
    </recommendedName>
    <alternativeName>
        <fullName evidence="8">O-acetylserine (thiol)-lyase B</fullName>
    </alternativeName>
    <alternativeName>
        <fullName evidence="9">O-acetylserine sulfhydrylase B</fullName>
    </alternativeName>
</protein>
<organism evidence="11 12">
    <name type="scientific">Spiribacter salilacus</name>
    <dbReference type="NCBI Taxonomy" id="2664894"/>
    <lineage>
        <taxon>Bacteria</taxon>
        <taxon>Pseudomonadati</taxon>
        <taxon>Pseudomonadota</taxon>
        <taxon>Gammaproteobacteria</taxon>
        <taxon>Chromatiales</taxon>
        <taxon>Ectothiorhodospiraceae</taxon>
        <taxon>Spiribacter</taxon>
    </lineage>
</organism>
<evidence type="ECO:0000256" key="7">
    <source>
        <dbReference type="ARBA" id="ARBA00072081"/>
    </source>
</evidence>
<keyword evidence="5" id="KW-0663">Pyridoxal phosphate</keyword>
<dbReference type="EC" id="2.5.1.47" evidence="4"/>
<accession>A0A6N7QVE4</accession>
<dbReference type="GO" id="GO:0004124">
    <property type="term" value="F:cysteine synthase activity"/>
    <property type="evidence" value="ECO:0007669"/>
    <property type="project" value="UniProtKB-EC"/>
</dbReference>
<comment type="caution">
    <text evidence="11">The sequence shown here is derived from an EMBL/GenBank/DDBJ whole genome shotgun (WGS) entry which is preliminary data.</text>
</comment>
<evidence type="ECO:0000256" key="8">
    <source>
        <dbReference type="ARBA" id="ARBA00078257"/>
    </source>
</evidence>
<dbReference type="SUPFAM" id="SSF53686">
    <property type="entry name" value="Tryptophan synthase beta subunit-like PLP-dependent enzymes"/>
    <property type="match status" value="1"/>
</dbReference>
<evidence type="ECO:0000313" key="12">
    <source>
        <dbReference type="Proteomes" id="UP000433788"/>
    </source>
</evidence>
<dbReference type="Proteomes" id="UP000433788">
    <property type="component" value="Unassembled WGS sequence"/>
</dbReference>
<evidence type="ECO:0000313" key="11">
    <source>
        <dbReference type="EMBL" id="MRH78287.1"/>
    </source>
</evidence>
<evidence type="ECO:0000256" key="1">
    <source>
        <dbReference type="ARBA" id="ARBA00001933"/>
    </source>
</evidence>
<dbReference type="Pfam" id="PF00291">
    <property type="entry name" value="PALP"/>
    <property type="match status" value="1"/>
</dbReference>
<name>A0A6N7QVE4_9GAMM</name>
<dbReference type="FunFam" id="3.40.50.1100:FF:000003">
    <property type="entry name" value="Cystathionine beta-synthase"/>
    <property type="match status" value="1"/>
</dbReference>
<dbReference type="PROSITE" id="PS00901">
    <property type="entry name" value="CYS_SYNTHASE"/>
    <property type="match status" value="1"/>
</dbReference>
<dbReference type="RefSeq" id="WP_153719345.1">
    <property type="nucleotide sequence ID" value="NZ_WJPP01000003.1"/>
</dbReference>
<comment type="pathway">
    <text evidence="2">Amino-acid biosynthesis; L-cysteine biosynthesis; L-cysteine from L-serine: step 2/2.</text>
</comment>
<dbReference type="InterPro" id="IPR050214">
    <property type="entry name" value="Cys_Synth/Cystath_Beta-Synth"/>
</dbReference>
<keyword evidence="12" id="KW-1185">Reference proteome</keyword>
<proteinExistence type="inferred from homology"/>
<dbReference type="AlphaFoldDB" id="A0A6N7QVE4"/>
<dbReference type="PANTHER" id="PTHR10314">
    <property type="entry name" value="CYSTATHIONINE BETA-SYNTHASE"/>
    <property type="match status" value="1"/>
</dbReference>
<evidence type="ECO:0000259" key="10">
    <source>
        <dbReference type="Pfam" id="PF00291"/>
    </source>
</evidence>
<comment type="similarity">
    <text evidence="3">Belongs to the cysteine synthase/cystathionine beta-synthase family.</text>
</comment>
<evidence type="ECO:0000256" key="4">
    <source>
        <dbReference type="ARBA" id="ARBA00012681"/>
    </source>
</evidence>
<comment type="catalytic activity">
    <reaction evidence="6">
        <text>O-acetyl-L-serine + hydrogen sulfide = L-cysteine + acetate</text>
        <dbReference type="Rhea" id="RHEA:14829"/>
        <dbReference type="ChEBI" id="CHEBI:29919"/>
        <dbReference type="ChEBI" id="CHEBI:30089"/>
        <dbReference type="ChEBI" id="CHEBI:35235"/>
        <dbReference type="ChEBI" id="CHEBI:58340"/>
        <dbReference type="EC" id="2.5.1.47"/>
    </reaction>
</comment>
<dbReference type="InterPro" id="IPR001216">
    <property type="entry name" value="P-phosphate_BS"/>
</dbReference>
<comment type="cofactor">
    <cofactor evidence="1">
        <name>pyridoxal 5'-phosphate</name>
        <dbReference type="ChEBI" id="CHEBI:597326"/>
    </cofactor>
</comment>
<dbReference type="EMBL" id="WJPP01000003">
    <property type="protein sequence ID" value="MRH78287.1"/>
    <property type="molecule type" value="Genomic_DNA"/>
</dbReference>
<dbReference type="CDD" id="cd01561">
    <property type="entry name" value="CBS_like"/>
    <property type="match status" value="1"/>
</dbReference>
<evidence type="ECO:0000256" key="5">
    <source>
        <dbReference type="ARBA" id="ARBA00022898"/>
    </source>
</evidence>
<evidence type="ECO:0000256" key="6">
    <source>
        <dbReference type="ARBA" id="ARBA00047931"/>
    </source>
</evidence>
<evidence type="ECO:0000256" key="3">
    <source>
        <dbReference type="ARBA" id="ARBA00007103"/>
    </source>
</evidence>
<evidence type="ECO:0000256" key="2">
    <source>
        <dbReference type="ARBA" id="ARBA00004962"/>
    </source>
</evidence>
<feature type="domain" description="Tryptophan synthase beta chain-like PALP" evidence="10">
    <location>
        <begin position="20"/>
        <end position="300"/>
    </location>
</feature>
<dbReference type="InterPro" id="IPR036052">
    <property type="entry name" value="TrpB-like_PALP_sf"/>
</dbReference>